<feature type="compositionally biased region" description="Low complexity" evidence="6">
    <location>
        <begin position="266"/>
        <end position="275"/>
    </location>
</feature>
<feature type="compositionally biased region" description="Basic and acidic residues" evidence="6">
    <location>
        <begin position="103"/>
        <end position="120"/>
    </location>
</feature>
<keyword evidence="4" id="KW-0418">Kinase</keyword>
<proteinExistence type="predicted"/>
<protein>
    <recommendedName>
        <fullName evidence="9">Protein kinase domain-containing protein</fullName>
    </recommendedName>
</protein>
<feature type="region of interest" description="Disordered" evidence="6">
    <location>
        <begin position="1"/>
        <end position="120"/>
    </location>
</feature>
<name>A0ABN9RNU1_9DINO</name>
<dbReference type="Gene3D" id="3.30.200.20">
    <property type="entry name" value="Phosphorylase Kinase, domain 1"/>
    <property type="match status" value="1"/>
</dbReference>
<evidence type="ECO:0000313" key="7">
    <source>
        <dbReference type="EMBL" id="CAK0820853.1"/>
    </source>
</evidence>
<dbReference type="EMBL" id="CAUYUJ010007469">
    <property type="protein sequence ID" value="CAK0820853.1"/>
    <property type="molecule type" value="Genomic_DNA"/>
</dbReference>
<evidence type="ECO:0000256" key="5">
    <source>
        <dbReference type="ARBA" id="ARBA00022840"/>
    </source>
</evidence>
<sequence>VCRPRPPELTADRAETTALLAPVARRLTSPPWSADEPVAEQAATAREPEQPQPAGGSGARGGTPDVASTKASGCSQSVCSQPSCCSEAPTAASRSPRQRPAKGAREADAPNGGQRRDPQRHCLPSAARCFAWLPGSCGGPSRLFQPGREAQPRARYSLELLEGVGLLGRGSFGSVALVRCGGTGQLLALKAISKAMLTRRRLERYPRSEKLAMQRCCSPFVVQLVATFSRRVAEEEGEEERRRSLPPPTEVRLRAPRPLLHRLRAARPGALARPAHPLPRPPHGKRGAQLAGLRQAVRPGHGAARLVQHGPRLHGVRHARRTWRRRWPPAAATRARRTGGPSACCCTSCSLGGPPSRPGAPPRSSRRRGLAWTRWASRAPCHGPTWCGGCASRSTHGTSAGAPGWHQERPGAPVVRVQRLRLARGRGTHHGRALRPCGPAGAPGPIAPAGAVLREPVRTGTPEPRPAVHGRVGARVRGHGGAHPFAVGDLSSEAPGRPEAPAV</sequence>
<keyword evidence="1" id="KW-0723">Serine/threonine-protein kinase</keyword>
<dbReference type="InterPro" id="IPR011009">
    <property type="entry name" value="Kinase-like_dom_sf"/>
</dbReference>
<accession>A0ABN9RNU1</accession>
<evidence type="ECO:0000313" key="8">
    <source>
        <dbReference type="Proteomes" id="UP001189429"/>
    </source>
</evidence>
<keyword evidence="8" id="KW-1185">Reference proteome</keyword>
<dbReference type="Proteomes" id="UP001189429">
    <property type="component" value="Unassembled WGS sequence"/>
</dbReference>
<keyword evidence="3" id="KW-0547">Nucleotide-binding</keyword>
<feature type="compositionally biased region" description="Low complexity" evidence="6">
    <location>
        <begin position="72"/>
        <end position="86"/>
    </location>
</feature>
<dbReference type="SUPFAM" id="SSF56112">
    <property type="entry name" value="Protein kinase-like (PK-like)"/>
    <property type="match status" value="1"/>
</dbReference>
<feature type="compositionally biased region" description="Low complexity" evidence="6">
    <location>
        <begin position="434"/>
        <end position="451"/>
    </location>
</feature>
<evidence type="ECO:0000256" key="3">
    <source>
        <dbReference type="ARBA" id="ARBA00022741"/>
    </source>
</evidence>
<evidence type="ECO:0000256" key="4">
    <source>
        <dbReference type="ARBA" id="ARBA00022777"/>
    </source>
</evidence>
<keyword evidence="2" id="KW-0808">Transferase</keyword>
<keyword evidence="5" id="KW-0067">ATP-binding</keyword>
<reference evidence="7" key="1">
    <citation type="submission" date="2023-10" db="EMBL/GenBank/DDBJ databases">
        <authorList>
            <person name="Chen Y."/>
            <person name="Shah S."/>
            <person name="Dougan E. K."/>
            <person name="Thang M."/>
            <person name="Chan C."/>
        </authorList>
    </citation>
    <scope>NUCLEOTIDE SEQUENCE [LARGE SCALE GENOMIC DNA]</scope>
</reference>
<evidence type="ECO:0000256" key="2">
    <source>
        <dbReference type="ARBA" id="ARBA00022679"/>
    </source>
</evidence>
<dbReference type="PANTHER" id="PTHR24353">
    <property type="entry name" value="CYCLIC NUCLEOTIDE-DEPENDENT PROTEIN KINASE"/>
    <property type="match status" value="1"/>
</dbReference>
<feature type="compositionally biased region" description="Basic and acidic residues" evidence="6">
    <location>
        <begin position="233"/>
        <end position="243"/>
    </location>
</feature>
<evidence type="ECO:0000256" key="1">
    <source>
        <dbReference type="ARBA" id="ARBA00022527"/>
    </source>
</evidence>
<feature type="non-terminal residue" evidence="7">
    <location>
        <position position="1"/>
    </location>
</feature>
<organism evidence="7 8">
    <name type="scientific">Prorocentrum cordatum</name>
    <dbReference type="NCBI Taxonomy" id="2364126"/>
    <lineage>
        <taxon>Eukaryota</taxon>
        <taxon>Sar</taxon>
        <taxon>Alveolata</taxon>
        <taxon>Dinophyceae</taxon>
        <taxon>Prorocentrales</taxon>
        <taxon>Prorocentraceae</taxon>
        <taxon>Prorocentrum</taxon>
    </lineage>
</organism>
<gene>
    <name evidence="7" type="ORF">PCOR1329_LOCUS22368</name>
</gene>
<evidence type="ECO:0000256" key="6">
    <source>
        <dbReference type="SAM" id="MobiDB-lite"/>
    </source>
</evidence>
<feature type="region of interest" description="Disordered" evidence="6">
    <location>
        <begin position="425"/>
        <end position="503"/>
    </location>
</feature>
<comment type="caution">
    <text evidence="7">The sequence shown here is derived from an EMBL/GenBank/DDBJ whole genome shotgun (WGS) entry which is preliminary data.</text>
</comment>
<evidence type="ECO:0008006" key="9">
    <source>
        <dbReference type="Google" id="ProtNLM"/>
    </source>
</evidence>
<feature type="region of interest" description="Disordered" evidence="6">
    <location>
        <begin position="233"/>
        <end position="289"/>
    </location>
</feature>